<dbReference type="Pfam" id="PF25944">
    <property type="entry name" value="Beta-barrel_RND"/>
    <property type="match status" value="1"/>
</dbReference>
<dbReference type="Pfam" id="PF25967">
    <property type="entry name" value="RND-MFP_C"/>
    <property type="match status" value="1"/>
</dbReference>
<dbReference type="Gene3D" id="2.40.30.170">
    <property type="match status" value="1"/>
</dbReference>
<evidence type="ECO:0000313" key="14">
    <source>
        <dbReference type="EMBL" id="PHM48461.1"/>
    </source>
</evidence>
<dbReference type="NCBIfam" id="NF008606">
    <property type="entry name" value="PRK11578.1"/>
    <property type="match status" value="1"/>
</dbReference>
<dbReference type="PANTHER" id="PTHR30469">
    <property type="entry name" value="MULTIDRUG RESISTANCE PROTEIN MDTA"/>
    <property type="match status" value="1"/>
</dbReference>
<dbReference type="GO" id="GO:0015562">
    <property type="term" value="F:efflux transmembrane transporter activity"/>
    <property type="evidence" value="ECO:0007669"/>
    <property type="project" value="TreeGrafter"/>
</dbReference>
<dbReference type="InterPro" id="IPR058623">
    <property type="entry name" value="MacA"/>
</dbReference>
<feature type="domain" description="Multidrug resistance protein MdtA-like beta-barrel" evidence="12">
    <location>
        <begin position="242"/>
        <end position="332"/>
    </location>
</feature>
<feature type="domain" description="Multidrug resistance protein MdtA-like barrel-sandwich hybrid" evidence="11">
    <location>
        <begin position="81"/>
        <end position="236"/>
    </location>
</feature>
<feature type="domain" description="Multidrug resistance protein MdtA-like alpha-helical hairpin" evidence="10">
    <location>
        <begin position="129"/>
        <end position="204"/>
    </location>
</feature>
<feature type="coiled-coil region" evidence="8">
    <location>
        <begin position="121"/>
        <end position="200"/>
    </location>
</feature>
<keyword evidence="3" id="KW-0813">Transport</keyword>
<dbReference type="Pfam" id="PF25876">
    <property type="entry name" value="HH_MFP_RND"/>
    <property type="match status" value="1"/>
</dbReference>
<evidence type="ECO:0000256" key="7">
    <source>
        <dbReference type="ARBA" id="ARBA00023136"/>
    </source>
</evidence>
<dbReference type="InterPro" id="IPR030190">
    <property type="entry name" value="MacA_alpha-hairpin_sf"/>
</dbReference>
<evidence type="ECO:0000256" key="2">
    <source>
        <dbReference type="ARBA" id="ARBA00009477"/>
    </source>
</evidence>
<protein>
    <submittedName>
        <fullName evidence="14">Periplasmic protein of efflux system</fullName>
    </submittedName>
</protein>
<evidence type="ECO:0000256" key="5">
    <source>
        <dbReference type="ARBA" id="ARBA00022519"/>
    </source>
</evidence>
<keyword evidence="4" id="KW-1003">Cell membrane</keyword>
<dbReference type="Proteomes" id="UP000221980">
    <property type="component" value="Unassembled WGS sequence"/>
</dbReference>
<comment type="similarity">
    <text evidence="2">Belongs to the membrane fusion protein (MFP) (TC 8.A.1) family.</text>
</comment>
<dbReference type="GO" id="GO:1990281">
    <property type="term" value="C:efflux pump complex"/>
    <property type="evidence" value="ECO:0007669"/>
    <property type="project" value="TreeGrafter"/>
</dbReference>
<dbReference type="GO" id="GO:1990961">
    <property type="term" value="P:xenobiotic detoxification by transmembrane export across the plasma membrane"/>
    <property type="evidence" value="ECO:0007669"/>
    <property type="project" value="InterPro"/>
</dbReference>
<evidence type="ECO:0000256" key="8">
    <source>
        <dbReference type="SAM" id="Coils"/>
    </source>
</evidence>
<keyword evidence="7 9" id="KW-0472">Membrane</keyword>
<dbReference type="AlphaFoldDB" id="A0A2D0JQ47"/>
<dbReference type="Pfam" id="PF25917">
    <property type="entry name" value="BSH_RND"/>
    <property type="match status" value="1"/>
</dbReference>
<evidence type="ECO:0000256" key="4">
    <source>
        <dbReference type="ARBA" id="ARBA00022475"/>
    </source>
</evidence>
<dbReference type="InterPro" id="IPR058624">
    <property type="entry name" value="MdtA-like_HH"/>
</dbReference>
<evidence type="ECO:0000259" key="13">
    <source>
        <dbReference type="Pfam" id="PF25967"/>
    </source>
</evidence>
<keyword evidence="6 8" id="KW-0175">Coiled coil</keyword>
<dbReference type="Gene3D" id="2.40.420.20">
    <property type="match status" value="1"/>
</dbReference>
<feature type="domain" description="Multidrug resistance protein MdtA-like C-terminal permuted SH3" evidence="13">
    <location>
        <begin position="336"/>
        <end position="397"/>
    </location>
</feature>
<dbReference type="InterPro" id="IPR006143">
    <property type="entry name" value="RND_pump_MFP"/>
</dbReference>
<keyword evidence="9" id="KW-1133">Transmembrane helix</keyword>
<keyword evidence="5" id="KW-0997">Cell inner membrane</keyword>
<evidence type="ECO:0000259" key="10">
    <source>
        <dbReference type="Pfam" id="PF25876"/>
    </source>
</evidence>
<keyword evidence="15" id="KW-1185">Reference proteome</keyword>
<dbReference type="GO" id="GO:0019898">
    <property type="term" value="C:extrinsic component of membrane"/>
    <property type="evidence" value="ECO:0007669"/>
    <property type="project" value="InterPro"/>
</dbReference>
<evidence type="ECO:0000256" key="3">
    <source>
        <dbReference type="ARBA" id="ARBA00022448"/>
    </source>
</evidence>
<accession>A0A2D0JQ47</accession>
<feature type="transmembrane region" description="Helical" evidence="9">
    <location>
        <begin position="30"/>
        <end position="49"/>
    </location>
</feature>
<dbReference type="SUPFAM" id="SSF111369">
    <property type="entry name" value="HlyD-like secretion proteins"/>
    <property type="match status" value="1"/>
</dbReference>
<evidence type="ECO:0000259" key="11">
    <source>
        <dbReference type="Pfam" id="PF25917"/>
    </source>
</evidence>
<dbReference type="InterPro" id="IPR058626">
    <property type="entry name" value="MdtA-like_b-barrel"/>
</dbReference>
<dbReference type="PANTHER" id="PTHR30469:SF34">
    <property type="entry name" value="MACROLIDE EXPORT PROTEIN MACA"/>
    <property type="match status" value="1"/>
</dbReference>
<organism evidence="14 15">
    <name type="scientific">Xenorhabdus miraniensis</name>
    <dbReference type="NCBI Taxonomy" id="351674"/>
    <lineage>
        <taxon>Bacteria</taxon>
        <taxon>Pseudomonadati</taxon>
        <taxon>Pseudomonadota</taxon>
        <taxon>Gammaproteobacteria</taxon>
        <taxon>Enterobacterales</taxon>
        <taxon>Morganellaceae</taxon>
        <taxon>Xenorhabdus</taxon>
    </lineage>
</organism>
<evidence type="ECO:0000256" key="6">
    <source>
        <dbReference type="ARBA" id="ARBA00023054"/>
    </source>
</evidence>
<dbReference type="Gene3D" id="2.40.50.100">
    <property type="match status" value="1"/>
</dbReference>
<proteinExistence type="inferred from homology"/>
<dbReference type="NCBIfam" id="TIGR01730">
    <property type="entry name" value="RND_mfp"/>
    <property type="match status" value="1"/>
</dbReference>
<evidence type="ECO:0000313" key="15">
    <source>
        <dbReference type="Proteomes" id="UP000221980"/>
    </source>
</evidence>
<sequence length="403" mass="44096">MSSTVHWCNEVLFSHGGALLMNLFSVKSRWIATVLILITIASVWSYFFFLPKPVTYKTNAVIKGNFERSVLSIGKLDAVSRVDVGSQVSGQLKELYVKLGEKIKKGQLLATIDPQTAKNAVVEAQETAKSLQADLRGAQAELKLAQLKISRQKRLLKLNATSAQELDVSKADVQSKAARVDNLNARIQQNKAKLDTAETNLQYTNILAPIEGIVADIKTFQGQTVIAAQQAPTILTIANLDTMIVNTEVSEADVINLKPGQKASFTILGAPGKQFHGVLEDILPTPKGTASTPNGEVTYKSGPVFYYARFKVPNPEHILRLQMTAQVKIELQTLHNVLMIPISDLGKQISSTRYEVGVLRNGKEEKREITTGAFNNINVQVISGLKENDRVISSRSDSNVEGS</sequence>
<comment type="caution">
    <text evidence="14">The sequence shown here is derived from an EMBL/GenBank/DDBJ whole genome shotgun (WGS) entry which is preliminary data.</text>
</comment>
<comment type="subcellular location">
    <subcellularLocation>
        <location evidence="1">Cell membrane</location>
    </subcellularLocation>
</comment>
<name>A0A2D0JQ47_9GAMM</name>
<dbReference type="InterPro" id="IPR058625">
    <property type="entry name" value="MdtA-like_BSH"/>
</dbReference>
<dbReference type="EMBL" id="NITZ01000010">
    <property type="protein sequence ID" value="PHM48461.1"/>
    <property type="molecule type" value="Genomic_DNA"/>
</dbReference>
<dbReference type="InterPro" id="IPR058627">
    <property type="entry name" value="MdtA-like_C"/>
</dbReference>
<evidence type="ECO:0000256" key="9">
    <source>
        <dbReference type="SAM" id="Phobius"/>
    </source>
</evidence>
<dbReference type="GO" id="GO:0030313">
    <property type="term" value="C:cell envelope"/>
    <property type="evidence" value="ECO:0007669"/>
    <property type="project" value="UniProtKB-SubCell"/>
</dbReference>
<dbReference type="GO" id="GO:1990195">
    <property type="term" value="C:macrolide transmembrane transporter complex"/>
    <property type="evidence" value="ECO:0007669"/>
    <property type="project" value="InterPro"/>
</dbReference>
<dbReference type="Gene3D" id="6.10.140.1990">
    <property type="match status" value="1"/>
</dbReference>
<keyword evidence="9" id="KW-0812">Transmembrane</keyword>
<gene>
    <name evidence="14" type="ORF">Xmir_02262</name>
</gene>
<reference evidence="14 15" key="1">
    <citation type="journal article" date="2017" name="Nat. Microbiol.">
        <title>Natural product diversity associated with the nematode symbionts Photorhabdus and Xenorhabdus.</title>
        <authorList>
            <person name="Tobias N.J."/>
            <person name="Wolff H."/>
            <person name="Djahanschiri B."/>
            <person name="Grundmann F."/>
            <person name="Kronenwerth M."/>
            <person name="Shi Y.M."/>
            <person name="Simonyi S."/>
            <person name="Grun P."/>
            <person name="Shapiro-Ilan D."/>
            <person name="Pidot S.J."/>
            <person name="Stinear T.P."/>
            <person name="Ebersberger I."/>
            <person name="Bode H.B."/>
        </authorList>
    </citation>
    <scope>NUCLEOTIDE SEQUENCE [LARGE SCALE GENOMIC DNA]</scope>
    <source>
        <strain evidence="14 15">DSM 17902</strain>
    </source>
</reference>
<evidence type="ECO:0000259" key="12">
    <source>
        <dbReference type="Pfam" id="PF25944"/>
    </source>
</evidence>
<evidence type="ECO:0000256" key="1">
    <source>
        <dbReference type="ARBA" id="ARBA00004236"/>
    </source>
</evidence>